<dbReference type="PROSITE" id="PS50011">
    <property type="entry name" value="PROTEIN_KINASE_DOM"/>
    <property type="match status" value="1"/>
</dbReference>
<dbReference type="GO" id="GO:0004674">
    <property type="term" value="F:protein serine/threonine kinase activity"/>
    <property type="evidence" value="ECO:0007669"/>
    <property type="project" value="InterPro"/>
</dbReference>
<dbReference type="GO" id="GO:1990604">
    <property type="term" value="C:IRE1-TRAF2-ASK1 complex"/>
    <property type="evidence" value="ECO:0007669"/>
    <property type="project" value="TreeGrafter"/>
</dbReference>
<accession>A0AAD9KHR4</accession>
<dbReference type="GO" id="GO:0004521">
    <property type="term" value="F:RNA endonuclease activity"/>
    <property type="evidence" value="ECO:0007669"/>
    <property type="project" value="InterPro"/>
</dbReference>
<dbReference type="Proteomes" id="UP001209878">
    <property type="component" value="Unassembled WGS sequence"/>
</dbReference>
<proteinExistence type="predicted"/>
<dbReference type="SUPFAM" id="SSF56112">
    <property type="entry name" value="Protein kinase-like (PK-like)"/>
    <property type="match status" value="1"/>
</dbReference>
<organism evidence="3 4">
    <name type="scientific">Ridgeia piscesae</name>
    <name type="common">Tubeworm</name>
    <dbReference type="NCBI Taxonomy" id="27915"/>
    <lineage>
        <taxon>Eukaryota</taxon>
        <taxon>Metazoa</taxon>
        <taxon>Spiralia</taxon>
        <taxon>Lophotrochozoa</taxon>
        <taxon>Annelida</taxon>
        <taxon>Polychaeta</taxon>
        <taxon>Sedentaria</taxon>
        <taxon>Canalipalpata</taxon>
        <taxon>Sabellida</taxon>
        <taxon>Siboglinidae</taxon>
        <taxon>Ridgeia</taxon>
    </lineage>
</organism>
<dbReference type="GO" id="GO:0036498">
    <property type="term" value="P:IRE1-mediated unfolded protein response"/>
    <property type="evidence" value="ECO:0007669"/>
    <property type="project" value="TreeGrafter"/>
</dbReference>
<protein>
    <recommendedName>
        <fullName evidence="2">Protein kinase domain-containing protein</fullName>
    </recommendedName>
</protein>
<feature type="chain" id="PRO_5042238821" description="Protein kinase domain-containing protein" evidence="1">
    <location>
        <begin position="21"/>
        <end position="214"/>
    </location>
</feature>
<dbReference type="InterPro" id="IPR011009">
    <property type="entry name" value="Kinase-like_dom_sf"/>
</dbReference>
<evidence type="ECO:0000259" key="2">
    <source>
        <dbReference type="PROSITE" id="PS50011"/>
    </source>
</evidence>
<gene>
    <name evidence="3" type="ORF">NP493_1072g01041</name>
</gene>
<feature type="domain" description="Protein kinase" evidence="2">
    <location>
        <begin position="1"/>
        <end position="164"/>
    </location>
</feature>
<comment type="caution">
    <text evidence="3">The sequence shown here is derived from an EMBL/GenBank/DDBJ whole genome shotgun (WGS) entry which is preliminary data.</text>
</comment>
<dbReference type="GO" id="GO:0005524">
    <property type="term" value="F:ATP binding"/>
    <property type="evidence" value="ECO:0007669"/>
    <property type="project" value="InterPro"/>
</dbReference>
<evidence type="ECO:0000313" key="4">
    <source>
        <dbReference type="Proteomes" id="UP001209878"/>
    </source>
</evidence>
<dbReference type="Pfam" id="PF00069">
    <property type="entry name" value="Pkinase"/>
    <property type="match status" value="1"/>
</dbReference>
<dbReference type="InterPro" id="IPR000719">
    <property type="entry name" value="Prot_kinase_dom"/>
</dbReference>
<dbReference type="GO" id="GO:0070059">
    <property type="term" value="P:intrinsic apoptotic signaling pathway in response to endoplasmic reticulum stress"/>
    <property type="evidence" value="ECO:0007669"/>
    <property type="project" value="TreeGrafter"/>
</dbReference>
<dbReference type="EMBL" id="JAODUO010001070">
    <property type="protein sequence ID" value="KAK2171396.1"/>
    <property type="molecule type" value="Genomic_DNA"/>
</dbReference>
<sequence length="214" mass="23646">MLKLTWTLSLLAWSETYWRGCFICTGKKFYTVTSSKASVCLKVADFSISRQLEADKDSHHSGAAGTRCWQAREVINTARGTTVRYTRSVDVQVAGMLIFYILTKGKHPFGNVSSETEVPNNISKGEHDLTTLSCPLAKHLVEDMLAKEPKPRPSAQDLVNHPYLWDNGKRCEFLAALGNEPEIANDSPGTPSPLTMTIEGTKGDVLPNGKDWIC</sequence>
<evidence type="ECO:0000313" key="3">
    <source>
        <dbReference type="EMBL" id="KAK2171396.1"/>
    </source>
</evidence>
<dbReference type="Gene3D" id="1.10.510.10">
    <property type="entry name" value="Transferase(Phosphotransferase) domain 1"/>
    <property type="match status" value="1"/>
</dbReference>
<keyword evidence="1" id="KW-0732">Signal</keyword>
<feature type="signal peptide" evidence="1">
    <location>
        <begin position="1"/>
        <end position="20"/>
    </location>
</feature>
<reference evidence="3" key="1">
    <citation type="journal article" date="2023" name="Mol. Biol. Evol.">
        <title>Third-Generation Sequencing Reveals the Adaptive Role of the Epigenome in Three Deep-Sea Polychaetes.</title>
        <authorList>
            <person name="Perez M."/>
            <person name="Aroh O."/>
            <person name="Sun Y."/>
            <person name="Lan Y."/>
            <person name="Juniper S.K."/>
            <person name="Young C.R."/>
            <person name="Angers B."/>
            <person name="Qian P.Y."/>
        </authorList>
    </citation>
    <scope>NUCLEOTIDE SEQUENCE</scope>
    <source>
        <strain evidence="3">R07B-5</strain>
    </source>
</reference>
<dbReference type="PANTHER" id="PTHR13954:SF6">
    <property type="entry name" value="NON-SPECIFIC SERINE_THREONINE PROTEIN KINASE"/>
    <property type="match status" value="1"/>
</dbReference>
<keyword evidence="4" id="KW-1185">Reference proteome</keyword>
<dbReference type="GO" id="GO:0051082">
    <property type="term" value="F:unfolded protein binding"/>
    <property type="evidence" value="ECO:0007669"/>
    <property type="project" value="TreeGrafter"/>
</dbReference>
<dbReference type="AlphaFoldDB" id="A0AAD9KHR4"/>
<dbReference type="InterPro" id="IPR045133">
    <property type="entry name" value="IRE1/2-like"/>
</dbReference>
<name>A0AAD9KHR4_RIDPI</name>
<evidence type="ECO:0000256" key="1">
    <source>
        <dbReference type="SAM" id="SignalP"/>
    </source>
</evidence>
<dbReference type="PANTHER" id="PTHR13954">
    <property type="entry name" value="IRE1-RELATED"/>
    <property type="match status" value="1"/>
</dbReference>